<reference evidence="3 4" key="1">
    <citation type="submission" date="2024-03" db="EMBL/GenBank/DDBJ databases">
        <title>Human intestinal bacterial collection.</title>
        <authorList>
            <person name="Pauvert C."/>
            <person name="Hitch T.C.A."/>
            <person name="Clavel T."/>
        </authorList>
    </citation>
    <scope>NUCLEOTIDE SEQUENCE [LARGE SCALE GENOMIC DNA]</scope>
    <source>
        <strain evidence="3 4">CLA-AA-H185</strain>
    </source>
</reference>
<name>A0ABV1HCP6_9FIRM</name>
<dbReference type="RefSeq" id="WP_353530392.1">
    <property type="nucleotide sequence ID" value="NZ_JBBMEX010000004.1"/>
</dbReference>
<organism evidence="3 4">
    <name type="scientific">Maccoyibacter intestinihominis</name>
    <dbReference type="NCBI Taxonomy" id="3133499"/>
    <lineage>
        <taxon>Bacteria</taxon>
        <taxon>Bacillati</taxon>
        <taxon>Bacillota</taxon>
        <taxon>Clostridia</taxon>
        <taxon>Lachnospirales</taxon>
        <taxon>Lachnospiraceae</taxon>
        <taxon>Maccoyibacter</taxon>
    </lineage>
</organism>
<comment type="caution">
    <text evidence="3">The sequence shown here is derived from an EMBL/GenBank/DDBJ whole genome shotgun (WGS) entry which is preliminary data.</text>
</comment>
<evidence type="ECO:0000313" key="3">
    <source>
        <dbReference type="EMBL" id="MEQ2557273.1"/>
    </source>
</evidence>
<feature type="chain" id="PRO_5045453510" evidence="2">
    <location>
        <begin position="23"/>
        <end position="301"/>
    </location>
</feature>
<protein>
    <submittedName>
        <fullName evidence="3">Iron transporter</fullName>
    </submittedName>
</protein>
<keyword evidence="2" id="KW-0732">Signal</keyword>
<keyword evidence="4" id="KW-1185">Reference proteome</keyword>
<gene>
    <name evidence="3" type="ORF">WMO43_05190</name>
</gene>
<sequence>MKKKSITVAILTIMLAASTILSGCSGNGTDTQKKTETSVEQTDQKDTDQKEKEEKEEQKEAELADGVYKADFVTDNGMFQVNEAYDGKGTLTVKDGEMTIHVSLRSKKIVNLYVGLAKNAKNDKKNLLEPTTDTVTYSDGTTEEVYGFDVPVKALDQEFDLALIGTKGKWYDHKVYVTNPTPVEEEGPKTEISALEDGNYTMEITFEGGSGKATILSPVKIKAEGGAVTATVQWDSQNYDYMIVDGTKYLPSSTEGGSVFEIPVSAFDEPVSVIGDTVAMSKPHEIEYTLTFRSDTLQSVE</sequence>
<evidence type="ECO:0000256" key="1">
    <source>
        <dbReference type="SAM" id="MobiDB-lite"/>
    </source>
</evidence>
<feature type="signal peptide" evidence="2">
    <location>
        <begin position="1"/>
        <end position="22"/>
    </location>
</feature>
<evidence type="ECO:0000313" key="4">
    <source>
        <dbReference type="Proteomes" id="UP001454489"/>
    </source>
</evidence>
<dbReference type="EMBL" id="JBBMEX010000004">
    <property type="protein sequence ID" value="MEQ2557273.1"/>
    <property type="molecule type" value="Genomic_DNA"/>
</dbReference>
<feature type="region of interest" description="Disordered" evidence="1">
    <location>
        <begin position="26"/>
        <end position="61"/>
    </location>
</feature>
<proteinExistence type="predicted"/>
<feature type="compositionally biased region" description="Basic and acidic residues" evidence="1">
    <location>
        <begin position="31"/>
        <end position="61"/>
    </location>
</feature>
<accession>A0ABV1HCP6</accession>
<evidence type="ECO:0000256" key="2">
    <source>
        <dbReference type="SAM" id="SignalP"/>
    </source>
</evidence>
<dbReference type="PROSITE" id="PS51257">
    <property type="entry name" value="PROKAR_LIPOPROTEIN"/>
    <property type="match status" value="1"/>
</dbReference>
<dbReference type="Proteomes" id="UP001454489">
    <property type="component" value="Unassembled WGS sequence"/>
</dbReference>